<evidence type="ECO:0000313" key="2">
    <source>
        <dbReference type="EMBL" id="MEQ2283550.1"/>
    </source>
</evidence>
<accession>A0ABV0XQC3</accession>
<protein>
    <submittedName>
        <fullName evidence="2">Uncharacterized protein</fullName>
    </submittedName>
</protein>
<keyword evidence="3" id="KW-1185">Reference proteome</keyword>
<dbReference type="EMBL" id="JAHRIP010010191">
    <property type="protein sequence ID" value="MEQ2283550.1"/>
    <property type="molecule type" value="Genomic_DNA"/>
</dbReference>
<gene>
    <name evidence="2" type="ORF">AMECASPLE_012493</name>
</gene>
<proteinExistence type="predicted"/>
<evidence type="ECO:0000313" key="3">
    <source>
        <dbReference type="Proteomes" id="UP001469553"/>
    </source>
</evidence>
<sequence length="111" mass="12520">QVGAAREFLLCYNCKTHHWQKVKRKDNANMSVNPGKDFMSRKMVIRVAATCTDLRSVSNTFLLSTMSLQMHIHKKTASPVNLEKKTCLQKFNSQGPSGADEETVTGYSQRL</sequence>
<reference evidence="2 3" key="1">
    <citation type="submission" date="2021-06" db="EMBL/GenBank/DDBJ databases">
        <authorList>
            <person name="Palmer J.M."/>
        </authorList>
    </citation>
    <scope>NUCLEOTIDE SEQUENCE [LARGE SCALE GENOMIC DNA]</scope>
    <source>
        <strain evidence="2 3">AS_MEX2019</strain>
        <tissue evidence="2">Muscle</tissue>
    </source>
</reference>
<organism evidence="2 3">
    <name type="scientific">Ameca splendens</name>
    <dbReference type="NCBI Taxonomy" id="208324"/>
    <lineage>
        <taxon>Eukaryota</taxon>
        <taxon>Metazoa</taxon>
        <taxon>Chordata</taxon>
        <taxon>Craniata</taxon>
        <taxon>Vertebrata</taxon>
        <taxon>Euteleostomi</taxon>
        <taxon>Actinopterygii</taxon>
        <taxon>Neopterygii</taxon>
        <taxon>Teleostei</taxon>
        <taxon>Neoteleostei</taxon>
        <taxon>Acanthomorphata</taxon>
        <taxon>Ovalentaria</taxon>
        <taxon>Atherinomorphae</taxon>
        <taxon>Cyprinodontiformes</taxon>
        <taxon>Goodeidae</taxon>
        <taxon>Ameca</taxon>
    </lineage>
</organism>
<dbReference type="Proteomes" id="UP001469553">
    <property type="component" value="Unassembled WGS sequence"/>
</dbReference>
<evidence type="ECO:0000256" key="1">
    <source>
        <dbReference type="SAM" id="MobiDB-lite"/>
    </source>
</evidence>
<feature type="region of interest" description="Disordered" evidence="1">
    <location>
        <begin position="91"/>
        <end position="111"/>
    </location>
</feature>
<feature type="non-terminal residue" evidence="2">
    <location>
        <position position="1"/>
    </location>
</feature>
<name>A0ABV0XQC3_9TELE</name>
<comment type="caution">
    <text evidence="2">The sequence shown here is derived from an EMBL/GenBank/DDBJ whole genome shotgun (WGS) entry which is preliminary data.</text>
</comment>